<dbReference type="EMBL" id="SMBH01000056">
    <property type="protein sequence ID" value="TCU02625.1"/>
    <property type="molecule type" value="Genomic_DNA"/>
</dbReference>
<dbReference type="AlphaFoldDB" id="A0A4R3PQ21"/>
<reference evidence="1 2" key="1">
    <citation type="submission" date="2019-03" db="EMBL/GenBank/DDBJ databases">
        <title>Genomic Encyclopedia of Type Strains, Phase IV (KMG-V): Genome sequencing to study the core and pangenomes of soil and plant-associated prokaryotes.</title>
        <authorList>
            <person name="Whitman W."/>
        </authorList>
    </citation>
    <scope>NUCLEOTIDE SEQUENCE [LARGE SCALE GENOMIC DNA]</scope>
    <source>
        <strain evidence="1 2">Hc14</strain>
    </source>
</reference>
<evidence type="ECO:0000313" key="2">
    <source>
        <dbReference type="Proteomes" id="UP000294576"/>
    </source>
</evidence>
<accession>A0A4R3PQ21</accession>
<gene>
    <name evidence="1" type="ORF">EV132_1566</name>
</gene>
<evidence type="ECO:0000313" key="1">
    <source>
        <dbReference type="EMBL" id="TCU02625.1"/>
    </source>
</evidence>
<protein>
    <submittedName>
        <fullName evidence="1">Uncharacterized protein</fullName>
    </submittedName>
</protein>
<organism evidence="1 2">
    <name type="scientific">Rhizobium sullae</name>
    <name type="common">Rhizobium hedysari</name>
    <dbReference type="NCBI Taxonomy" id="50338"/>
    <lineage>
        <taxon>Bacteria</taxon>
        <taxon>Pseudomonadati</taxon>
        <taxon>Pseudomonadota</taxon>
        <taxon>Alphaproteobacteria</taxon>
        <taxon>Hyphomicrobiales</taxon>
        <taxon>Rhizobiaceae</taxon>
        <taxon>Rhizobium/Agrobacterium group</taxon>
        <taxon>Rhizobium</taxon>
    </lineage>
</organism>
<comment type="caution">
    <text evidence="1">The sequence shown here is derived from an EMBL/GenBank/DDBJ whole genome shotgun (WGS) entry which is preliminary data.</text>
</comment>
<proteinExistence type="predicted"/>
<sequence length="147" mass="16052">MFPDESELQLPDHVERFEAGRDPHVLELRSLTGEPAAQRVRVAGLLPFADVVVPSGPRLGYPAGRVALQHQRDLQICCIAVLLVNVRFVRRPMRVPAQKNASSGAAGEQTTSAALAWRWCSDIRPVHGAVSFVNNRPFASITPLGSH</sequence>
<dbReference type="Proteomes" id="UP000294576">
    <property type="component" value="Unassembled WGS sequence"/>
</dbReference>
<name>A0A4R3PQ21_RHISU</name>